<evidence type="ECO:0000313" key="3">
    <source>
        <dbReference type="Proteomes" id="UP000028838"/>
    </source>
</evidence>
<protein>
    <submittedName>
        <fullName evidence="2">Uncharacterized protein</fullName>
    </submittedName>
</protein>
<dbReference type="AlphaFoldDB" id="A0A086JTJ8"/>
<feature type="compositionally biased region" description="Basic and acidic residues" evidence="1">
    <location>
        <begin position="85"/>
        <end position="105"/>
    </location>
</feature>
<feature type="compositionally biased region" description="Basic and acidic residues" evidence="1">
    <location>
        <begin position="170"/>
        <end position="180"/>
    </location>
</feature>
<dbReference type="EMBL" id="AEYH02002730">
    <property type="protein sequence ID" value="KFG35466.1"/>
    <property type="molecule type" value="Genomic_DNA"/>
</dbReference>
<reference evidence="2 3" key="1">
    <citation type="submission" date="2014-07" db="EMBL/GenBank/DDBJ databases">
        <authorList>
            <person name="Sibley D."/>
            <person name="Venepally P."/>
            <person name="Karamycheva S."/>
            <person name="Hadjithomas M."/>
            <person name="Khan A."/>
            <person name="Brunk B."/>
            <person name="Roos D."/>
            <person name="Caler E."/>
            <person name="Lorenzi H."/>
        </authorList>
    </citation>
    <scope>NUCLEOTIDE SEQUENCE [LARGE SCALE GENOMIC DNA]</scope>
    <source>
        <strain evidence="2 3">FOU</strain>
    </source>
</reference>
<accession>A0A086JTJ8</accession>
<feature type="region of interest" description="Disordered" evidence="1">
    <location>
        <begin position="1"/>
        <end position="39"/>
    </location>
</feature>
<sequence>MQGRHKLGSVFLSQRRRAGDEKAASPRLQTQRVRGQSLERRQFQAARRLGGHAFRLRDVDAAERRLASRRRVGRSHRGRRRRSRRGEEERGSEWRTHEGEDDKVAVGRGRSRREIAVEGRENRGFRREEEMLRWRSLLQAAAYLWTAFSRGRQPTPNNLYAVESGEDGEEEKKERERVEA</sequence>
<organism evidence="2 3">
    <name type="scientific">Toxoplasma gondii FOU</name>
    <dbReference type="NCBI Taxonomy" id="943167"/>
    <lineage>
        <taxon>Eukaryota</taxon>
        <taxon>Sar</taxon>
        <taxon>Alveolata</taxon>
        <taxon>Apicomplexa</taxon>
        <taxon>Conoidasida</taxon>
        <taxon>Coccidia</taxon>
        <taxon>Eucoccidiorida</taxon>
        <taxon>Eimeriorina</taxon>
        <taxon>Sarcocystidae</taxon>
        <taxon>Toxoplasma</taxon>
    </lineage>
</organism>
<feature type="compositionally biased region" description="Basic residues" evidence="1">
    <location>
        <begin position="69"/>
        <end position="84"/>
    </location>
</feature>
<evidence type="ECO:0000313" key="2">
    <source>
        <dbReference type="EMBL" id="KFG35466.1"/>
    </source>
</evidence>
<gene>
    <name evidence="2" type="ORF">TGFOU_406070</name>
</gene>
<comment type="caution">
    <text evidence="2">The sequence shown here is derived from an EMBL/GenBank/DDBJ whole genome shotgun (WGS) entry which is preliminary data.</text>
</comment>
<evidence type="ECO:0000256" key="1">
    <source>
        <dbReference type="SAM" id="MobiDB-lite"/>
    </source>
</evidence>
<feature type="region of interest" description="Disordered" evidence="1">
    <location>
        <begin position="152"/>
        <end position="180"/>
    </location>
</feature>
<feature type="region of interest" description="Disordered" evidence="1">
    <location>
        <begin position="69"/>
        <end position="106"/>
    </location>
</feature>
<name>A0A086JTJ8_TOXGO</name>
<proteinExistence type="predicted"/>
<dbReference type="VEuPathDB" id="ToxoDB:TGFOU_406070"/>
<dbReference type="Proteomes" id="UP000028838">
    <property type="component" value="Unassembled WGS sequence"/>
</dbReference>